<dbReference type="InterPro" id="IPR007481">
    <property type="entry name" value="SspB"/>
</dbReference>
<comment type="caution">
    <text evidence="2">The sequence shown here is derived from an EMBL/GenBank/DDBJ whole genome shotgun (WGS) entry which is preliminary data.</text>
</comment>
<dbReference type="SUPFAM" id="SSF101738">
    <property type="entry name" value="SspB-like"/>
    <property type="match status" value="1"/>
</dbReference>
<dbReference type="PANTHER" id="PTHR37486">
    <property type="entry name" value="STRINGENT STARVATION PROTEIN B"/>
    <property type="match status" value="1"/>
</dbReference>
<dbReference type="GO" id="GO:0008233">
    <property type="term" value="F:peptidase activity"/>
    <property type="evidence" value="ECO:0007669"/>
    <property type="project" value="UniProtKB-KW"/>
</dbReference>
<keyword evidence="2" id="KW-0378">Hydrolase</keyword>
<proteinExistence type="predicted"/>
<dbReference type="GO" id="GO:0006508">
    <property type="term" value="P:proteolysis"/>
    <property type="evidence" value="ECO:0007669"/>
    <property type="project" value="UniProtKB-KW"/>
</dbReference>
<dbReference type="NCBIfam" id="NF008769">
    <property type="entry name" value="PRK11798.2-5"/>
    <property type="match status" value="1"/>
</dbReference>
<dbReference type="Pfam" id="PF04386">
    <property type="entry name" value="SspB"/>
    <property type="match status" value="1"/>
</dbReference>
<organism evidence="2 3">
    <name type="scientific">Glaciecola siphonariae</name>
    <dbReference type="NCBI Taxonomy" id="521012"/>
    <lineage>
        <taxon>Bacteria</taxon>
        <taxon>Pseudomonadati</taxon>
        <taxon>Pseudomonadota</taxon>
        <taxon>Gammaproteobacteria</taxon>
        <taxon>Alteromonadales</taxon>
        <taxon>Alteromonadaceae</taxon>
        <taxon>Glaciecola</taxon>
    </lineage>
</organism>
<keyword evidence="3" id="KW-1185">Reference proteome</keyword>
<accession>A0ABV9LZA5</accession>
<reference evidence="3" key="1">
    <citation type="journal article" date="2019" name="Int. J. Syst. Evol. Microbiol.">
        <title>The Global Catalogue of Microorganisms (GCM) 10K type strain sequencing project: providing services to taxonomists for standard genome sequencing and annotation.</title>
        <authorList>
            <consortium name="The Broad Institute Genomics Platform"/>
            <consortium name="The Broad Institute Genome Sequencing Center for Infectious Disease"/>
            <person name="Wu L."/>
            <person name="Ma J."/>
        </authorList>
    </citation>
    <scope>NUCLEOTIDE SEQUENCE [LARGE SCALE GENOMIC DNA]</scope>
    <source>
        <strain evidence="3">KACC 12507</strain>
    </source>
</reference>
<dbReference type="EMBL" id="JBHSGU010000019">
    <property type="protein sequence ID" value="MFC4701655.1"/>
    <property type="molecule type" value="Genomic_DNA"/>
</dbReference>
<evidence type="ECO:0000313" key="3">
    <source>
        <dbReference type="Proteomes" id="UP001595897"/>
    </source>
</evidence>
<evidence type="ECO:0000256" key="1">
    <source>
        <dbReference type="SAM" id="MobiDB-lite"/>
    </source>
</evidence>
<protein>
    <submittedName>
        <fullName evidence="2">ClpXP protease specificity-enhancing factor</fullName>
    </submittedName>
</protein>
<dbReference type="PANTHER" id="PTHR37486:SF1">
    <property type="entry name" value="STRINGENT STARVATION PROTEIN B"/>
    <property type="match status" value="1"/>
</dbReference>
<keyword evidence="2" id="KW-0645">Protease</keyword>
<gene>
    <name evidence="2" type="ORF">ACFO4O_15980</name>
</gene>
<dbReference type="Gene3D" id="2.30.30.220">
    <property type="entry name" value="SspB-like"/>
    <property type="match status" value="1"/>
</dbReference>
<feature type="compositionally biased region" description="Basic residues" evidence="1">
    <location>
        <begin position="127"/>
        <end position="141"/>
    </location>
</feature>
<dbReference type="PIRSF" id="PIRSF005276">
    <property type="entry name" value="SspB"/>
    <property type="match status" value="1"/>
</dbReference>
<dbReference type="RefSeq" id="WP_382410336.1">
    <property type="nucleotide sequence ID" value="NZ_JBHSGU010000019.1"/>
</dbReference>
<feature type="compositionally biased region" description="Basic and acidic residues" evidence="1">
    <location>
        <begin position="115"/>
        <end position="126"/>
    </location>
</feature>
<evidence type="ECO:0000313" key="2">
    <source>
        <dbReference type="EMBL" id="MFC4701655.1"/>
    </source>
</evidence>
<feature type="region of interest" description="Disordered" evidence="1">
    <location>
        <begin position="112"/>
        <end position="141"/>
    </location>
</feature>
<dbReference type="Proteomes" id="UP001595897">
    <property type="component" value="Unassembled WGS sequence"/>
</dbReference>
<dbReference type="NCBIfam" id="NF008763">
    <property type="entry name" value="PRK11798.1-2"/>
    <property type="match status" value="1"/>
</dbReference>
<name>A0ABV9LZA5_9ALTE</name>
<sequence length="141" mass="15551">MQNMTSNQPYLLKAFYDWIIDNGLTPYMVIDANTQDVEVPQDFVRDGQIVLNVSPSACANFFMDIDQVSFQARFSGQPMVVRFPCRAVTAIYAKENGAGTVFTPELLAQADESDEQAKSGSEEAKKTAKASSKKASLRVVK</sequence>
<dbReference type="InterPro" id="IPR036760">
    <property type="entry name" value="SspB-like_sf"/>
</dbReference>